<protein>
    <recommendedName>
        <fullName evidence="2">Spondin domain-containing protein</fullName>
    </recommendedName>
</protein>
<proteinExistence type="predicted"/>
<reference evidence="1" key="1">
    <citation type="journal article" date="2020" name="mSystems">
        <title>Genome- and Community-Level Interaction Insights into Carbon Utilization and Element Cycling Functions of Hydrothermarchaeota in Hydrothermal Sediment.</title>
        <authorList>
            <person name="Zhou Z."/>
            <person name="Liu Y."/>
            <person name="Xu W."/>
            <person name="Pan J."/>
            <person name="Luo Z.H."/>
            <person name="Li M."/>
        </authorList>
    </citation>
    <scope>NUCLEOTIDE SEQUENCE [LARGE SCALE GENOMIC DNA]</scope>
    <source>
        <strain evidence="1">HyVt-505</strain>
    </source>
</reference>
<dbReference type="Gene3D" id="2.60.40.2130">
    <property type="entry name" value="F-spondin domain"/>
    <property type="match status" value="1"/>
</dbReference>
<dbReference type="NCBIfam" id="NF038123">
    <property type="entry name" value="NF038123_dom"/>
    <property type="match status" value="1"/>
</dbReference>
<accession>A0A832N530</accession>
<dbReference type="InterPro" id="IPR038678">
    <property type="entry name" value="Spondin_N_sf"/>
</dbReference>
<dbReference type="PROSITE" id="PS51257">
    <property type="entry name" value="PROKAR_LIPOPROTEIN"/>
    <property type="match status" value="1"/>
</dbReference>
<name>A0A832N530_9GAMM</name>
<sequence length="82" mass="8598">MKQSIKFGLITATLGSVLLLQGCNDDDNGNMQRSFNVEVTNLSNQQPFAPVAAVLHTSGYHGFSLGSMASDGLELLAEGGDP</sequence>
<gene>
    <name evidence="1" type="ORF">ENJ65_03100</name>
</gene>
<evidence type="ECO:0000313" key="1">
    <source>
        <dbReference type="EMBL" id="HHJ80602.1"/>
    </source>
</evidence>
<dbReference type="AlphaFoldDB" id="A0A832N530"/>
<feature type="non-terminal residue" evidence="1">
    <location>
        <position position="82"/>
    </location>
</feature>
<organism evidence="1">
    <name type="scientific">Candidatus Tenderia electrophaga</name>
    <dbReference type="NCBI Taxonomy" id="1748243"/>
    <lineage>
        <taxon>Bacteria</taxon>
        <taxon>Pseudomonadati</taxon>
        <taxon>Pseudomonadota</taxon>
        <taxon>Gammaproteobacteria</taxon>
        <taxon>Candidatus Tenderiales</taxon>
        <taxon>Candidatus Tenderiaceae</taxon>
        <taxon>Candidatus Tenderia</taxon>
    </lineage>
</organism>
<comment type="caution">
    <text evidence="1">The sequence shown here is derived from an EMBL/GenBank/DDBJ whole genome shotgun (WGS) entry which is preliminary data.</text>
</comment>
<dbReference type="Proteomes" id="UP000885832">
    <property type="component" value="Unassembled WGS sequence"/>
</dbReference>
<dbReference type="InterPro" id="IPR009465">
    <property type="entry name" value="Spondin_N"/>
</dbReference>
<evidence type="ECO:0008006" key="2">
    <source>
        <dbReference type="Google" id="ProtNLM"/>
    </source>
</evidence>
<dbReference type="EMBL" id="DRNF01000194">
    <property type="protein sequence ID" value="HHJ80602.1"/>
    <property type="molecule type" value="Genomic_DNA"/>
</dbReference>